<gene>
    <name evidence="5" type="ORF">K1720_02610</name>
</gene>
<dbReference type="Pfam" id="PF01022">
    <property type="entry name" value="HTH_5"/>
    <property type="match status" value="1"/>
</dbReference>
<dbReference type="GeneID" id="72777200"/>
<keyword evidence="6" id="KW-1185">Reference proteome</keyword>
<keyword evidence="3" id="KW-0804">Transcription</keyword>
<dbReference type="InterPro" id="IPR051081">
    <property type="entry name" value="HTH_MetalResp_TranReg"/>
</dbReference>
<evidence type="ECO:0000256" key="2">
    <source>
        <dbReference type="ARBA" id="ARBA00023125"/>
    </source>
</evidence>
<protein>
    <submittedName>
        <fullName evidence="5">Winged helix-turn-helix domain-containing protein</fullName>
    </submittedName>
</protein>
<dbReference type="SMART" id="SM00418">
    <property type="entry name" value="HTH_ARSR"/>
    <property type="match status" value="1"/>
</dbReference>
<dbReference type="Proteomes" id="UP001056425">
    <property type="component" value="Chromosome"/>
</dbReference>
<reference evidence="5 6" key="1">
    <citation type="submission" date="2021-08" db="EMBL/GenBank/DDBJ databases">
        <title>Thermococcus onnuriiensis IOH2.</title>
        <authorList>
            <person name="Park Y.-J."/>
        </authorList>
    </citation>
    <scope>NUCLEOTIDE SEQUENCE [LARGE SCALE GENOMIC DNA]</scope>
    <source>
        <strain evidence="5 6">IOH2</strain>
    </source>
</reference>
<evidence type="ECO:0000259" key="4">
    <source>
        <dbReference type="SMART" id="SM00418"/>
    </source>
</evidence>
<evidence type="ECO:0000256" key="1">
    <source>
        <dbReference type="ARBA" id="ARBA00023015"/>
    </source>
</evidence>
<name>A0A9E7MB37_9EURY</name>
<keyword evidence="2" id="KW-0238">DNA-binding</keyword>
<dbReference type="KEGG" id="thei:K1720_02610"/>
<dbReference type="CDD" id="cd00090">
    <property type="entry name" value="HTH_ARSR"/>
    <property type="match status" value="1"/>
</dbReference>
<dbReference type="InterPro" id="IPR036388">
    <property type="entry name" value="WH-like_DNA-bd_sf"/>
</dbReference>
<dbReference type="RefSeq" id="WP_251949661.1">
    <property type="nucleotide sequence ID" value="NZ_CP080572.1"/>
</dbReference>
<accession>A0A9E7MB37</accession>
<dbReference type="AlphaFoldDB" id="A0A9E7MB37"/>
<dbReference type="GO" id="GO:0003700">
    <property type="term" value="F:DNA-binding transcription factor activity"/>
    <property type="evidence" value="ECO:0007669"/>
    <property type="project" value="InterPro"/>
</dbReference>
<dbReference type="Gene3D" id="1.10.10.10">
    <property type="entry name" value="Winged helix-like DNA-binding domain superfamily/Winged helix DNA-binding domain"/>
    <property type="match status" value="1"/>
</dbReference>
<dbReference type="PANTHER" id="PTHR33154:SF33">
    <property type="entry name" value="TRANSCRIPTIONAL REPRESSOR SDPR"/>
    <property type="match status" value="1"/>
</dbReference>
<evidence type="ECO:0000256" key="3">
    <source>
        <dbReference type="ARBA" id="ARBA00023163"/>
    </source>
</evidence>
<dbReference type="InterPro" id="IPR001845">
    <property type="entry name" value="HTH_ArsR_DNA-bd_dom"/>
</dbReference>
<sequence>MKDVLIVTDPKKIRILAETTRLDIISLLRERAMTVSELSMLLNKDPSTIHRHINLLKQAGFIEEVGREGSEKLYRRSAKVFLISPYENDASAWVAMDRIHTKEAVRLYEIFTEAGFIIPNKKEFVNLIKKFLSNFEFLSRDIVKRLEGVEMNRLEFIRIMVLLALINSPKLQEEAKKLRKILKLED</sequence>
<dbReference type="PANTHER" id="PTHR33154">
    <property type="entry name" value="TRANSCRIPTIONAL REGULATOR, ARSR FAMILY"/>
    <property type="match status" value="1"/>
</dbReference>
<dbReference type="InterPro" id="IPR036390">
    <property type="entry name" value="WH_DNA-bd_sf"/>
</dbReference>
<evidence type="ECO:0000313" key="5">
    <source>
        <dbReference type="EMBL" id="USH00379.1"/>
    </source>
</evidence>
<dbReference type="SUPFAM" id="SSF46785">
    <property type="entry name" value="Winged helix' DNA-binding domain"/>
    <property type="match status" value="1"/>
</dbReference>
<feature type="domain" description="HTH arsR-type" evidence="4">
    <location>
        <begin position="11"/>
        <end position="89"/>
    </location>
</feature>
<dbReference type="InterPro" id="IPR011991">
    <property type="entry name" value="ArsR-like_HTH"/>
</dbReference>
<dbReference type="EMBL" id="CP080572">
    <property type="protein sequence ID" value="USH00379.1"/>
    <property type="molecule type" value="Genomic_DNA"/>
</dbReference>
<keyword evidence="1" id="KW-0805">Transcription regulation</keyword>
<dbReference type="GO" id="GO:0003677">
    <property type="term" value="F:DNA binding"/>
    <property type="evidence" value="ECO:0007669"/>
    <property type="project" value="UniProtKB-KW"/>
</dbReference>
<proteinExistence type="predicted"/>
<evidence type="ECO:0000313" key="6">
    <source>
        <dbReference type="Proteomes" id="UP001056425"/>
    </source>
</evidence>
<organism evidence="5 6">
    <name type="scientific">Thermococcus argininiproducens</name>
    <dbReference type="NCBI Taxonomy" id="2866384"/>
    <lineage>
        <taxon>Archaea</taxon>
        <taxon>Methanobacteriati</taxon>
        <taxon>Methanobacteriota</taxon>
        <taxon>Thermococci</taxon>
        <taxon>Thermococcales</taxon>
        <taxon>Thermococcaceae</taxon>
        <taxon>Thermococcus</taxon>
    </lineage>
</organism>